<dbReference type="EMBL" id="VAWE01000001">
    <property type="protein sequence ID" value="TLQ44608.1"/>
    <property type="molecule type" value="Genomic_DNA"/>
</dbReference>
<organism evidence="1 2">
    <name type="scientific">Streptomyces marianii</name>
    <dbReference type="NCBI Taxonomy" id="1817406"/>
    <lineage>
        <taxon>Bacteria</taxon>
        <taxon>Bacillati</taxon>
        <taxon>Actinomycetota</taxon>
        <taxon>Actinomycetes</taxon>
        <taxon>Kitasatosporales</taxon>
        <taxon>Streptomycetaceae</taxon>
        <taxon>Streptomyces</taxon>
    </lineage>
</organism>
<evidence type="ECO:0000313" key="2">
    <source>
        <dbReference type="Proteomes" id="UP000305921"/>
    </source>
</evidence>
<dbReference type="AlphaFoldDB" id="A0A5R9E3T2"/>
<reference evidence="1 2" key="1">
    <citation type="submission" date="2019-05" db="EMBL/GenBank/DDBJ databases">
        <title>Streptomyces marianii sp. nov., a novel marine actinomycete from southern coast of India.</title>
        <authorList>
            <person name="Iniyan A.M."/>
            <person name="Wink J."/>
            <person name="Ramprasad E."/>
            <person name="Ramana C.V."/>
            <person name="Bunk B."/>
            <person name="Sproer C."/>
            <person name="Joseph F.-J.R.S."/>
            <person name="Vincent S.G.P."/>
        </authorList>
    </citation>
    <scope>NUCLEOTIDE SEQUENCE [LARGE SCALE GENOMIC DNA]</scope>
    <source>
        <strain evidence="1 2">ICN19</strain>
    </source>
</reference>
<dbReference type="RefSeq" id="WP_138053965.1">
    <property type="nucleotide sequence ID" value="NZ_VAWE01000001.1"/>
</dbReference>
<accession>A0A5R9E3T2</accession>
<gene>
    <name evidence="1" type="ORF">FEF34_17165</name>
</gene>
<evidence type="ECO:0000313" key="1">
    <source>
        <dbReference type="EMBL" id="TLQ44608.1"/>
    </source>
</evidence>
<comment type="caution">
    <text evidence="1">The sequence shown here is derived from an EMBL/GenBank/DDBJ whole genome shotgun (WGS) entry which is preliminary data.</text>
</comment>
<protein>
    <submittedName>
        <fullName evidence="1">Uncharacterized protein</fullName>
    </submittedName>
</protein>
<name>A0A5R9E3T2_9ACTN</name>
<sequence length="154" mass="17751">MMNASERGEWLGCFLTDMDIRRLEGVSVPVAPERALGLVELLESWRNHVLRIEAEIGLPDSDRTVWGVYDLIAALVLRSFVSRGMKNIDSDFLGGFRRALDDVDSRFMQFTEIDESETVRRLDGGERSNGEWWWDRVPRIGPIRREVERIKSPS</sequence>
<keyword evidence="2" id="KW-1185">Reference proteome</keyword>
<dbReference type="Proteomes" id="UP000305921">
    <property type="component" value="Unassembled WGS sequence"/>
</dbReference>
<proteinExistence type="predicted"/>
<dbReference type="OrthoDB" id="3436058at2"/>